<evidence type="ECO:0000256" key="1">
    <source>
        <dbReference type="SAM" id="SignalP"/>
    </source>
</evidence>
<reference evidence="2" key="1">
    <citation type="submission" date="2020-11" db="EMBL/GenBank/DDBJ databases">
        <authorList>
            <person name="Tran Van P."/>
        </authorList>
    </citation>
    <scope>NUCLEOTIDE SEQUENCE</scope>
</reference>
<keyword evidence="1" id="KW-0732">Signal</keyword>
<dbReference type="EMBL" id="OC921600">
    <property type="protein sequence ID" value="CAD7653537.1"/>
    <property type="molecule type" value="Genomic_DNA"/>
</dbReference>
<feature type="signal peptide" evidence="1">
    <location>
        <begin position="1"/>
        <end position="19"/>
    </location>
</feature>
<protein>
    <submittedName>
        <fullName evidence="2">Uncharacterized protein</fullName>
    </submittedName>
</protein>
<feature type="chain" id="PRO_5036211381" evidence="1">
    <location>
        <begin position="20"/>
        <end position="150"/>
    </location>
</feature>
<dbReference type="Proteomes" id="UP000728032">
    <property type="component" value="Unassembled WGS sequence"/>
</dbReference>
<evidence type="ECO:0000313" key="3">
    <source>
        <dbReference type="Proteomes" id="UP000728032"/>
    </source>
</evidence>
<keyword evidence="3" id="KW-1185">Reference proteome</keyword>
<name>A0A7R9M4P8_9ACAR</name>
<dbReference type="EMBL" id="CAJPVJ010006775">
    <property type="protein sequence ID" value="CAG2170724.1"/>
    <property type="molecule type" value="Genomic_DNA"/>
</dbReference>
<dbReference type="AlphaFoldDB" id="A0A7R9M4P8"/>
<organism evidence="2">
    <name type="scientific">Oppiella nova</name>
    <dbReference type="NCBI Taxonomy" id="334625"/>
    <lineage>
        <taxon>Eukaryota</taxon>
        <taxon>Metazoa</taxon>
        <taxon>Ecdysozoa</taxon>
        <taxon>Arthropoda</taxon>
        <taxon>Chelicerata</taxon>
        <taxon>Arachnida</taxon>
        <taxon>Acari</taxon>
        <taxon>Acariformes</taxon>
        <taxon>Sarcoptiformes</taxon>
        <taxon>Oribatida</taxon>
        <taxon>Brachypylina</taxon>
        <taxon>Oppioidea</taxon>
        <taxon>Oppiidae</taxon>
        <taxon>Oppiella</taxon>
    </lineage>
</organism>
<gene>
    <name evidence="2" type="ORF">ONB1V03_LOCUS10190</name>
</gene>
<evidence type="ECO:0000313" key="2">
    <source>
        <dbReference type="EMBL" id="CAD7653537.1"/>
    </source>
</evidence>
<sequence length="150" mass="16386">MANVQQLIVLATVVCSVYSASNNTIVSLATNANSNGNNLKDFNTCILTVVLNGKCADIPITGTSDREMCNGVYQLTDCIKSNYGVCTASDRDDVDHNFDMIEVCRKSGTQCVGQSYTRRWCDDHGYGKDHGHDSSTMFKANSLTMLVVLR</sequence>
<proteinExistence type="predicted"/>
<accession>A0A7R9M4P8</accession>